<dbReference type="PROSITE" id="PS51746">
    <property type="entry name" value="PPM_2"/>
    <property type="match status" value="1"/>
</dbReference>
<dbReference type="Pfam" id="PF13185">
    <property type="entry name" value="GAF_2"/>
    <property type="match status" value="1"/>
</dbReference>
<dbReference type="Gene3D" id="3.60.40.10">
    <property type="entry name" value="PPM-type phosphatase domain"/>
    <property type="match status" value="1"/>
</dbReference>
<dbReference type="InterPro" id="IPR029016">
    <property type="entry name" value="GAF-like_dom_sf"/>
</dbReference>
<proteinExistence type="predicted"/>
<name>A0ABP9QV68_9PSEU</name>
<reference evidence="4" key="1">
    <citation type="journal article" date="2019" name="Int. J. Syst. Evol. Microbiol.">
        <title>The Global Catalogue of Microorganisms (GCM) 10K type strain sequencing project: providing services to taxonomists for standard genome sequencing and annotation.</title>
        <authorList>
            <consortium name="The Broad Institute Genomics Platform"/>
            <consortium name="The Broad Institute Genome Sequencing Center for Infectious Disease"/>
            <person name="Wu L."/>
            <person name="Ma J."/>
        </authorList>
    </citation>
    <scope>NUCLEOTIDE SEQUENCE [LARGE SCALE GENOMIC DNA]</scope>
    <source>
        <strain evidence="4">JCM 18054</strain>
    </source>
</reference>
<evidence type="ECO:0000256" key="1">
    <source>
        <dbReference type="ARBA" id="ARBA00022801"/>
    </source>
</evidence>
<dbReference type="InterPro" id="IPR001932">
    <property type="entry name" value="PPM-type_phosphatase-like_dom"/>
</dbReference>
<organism evidence="3 4">
    <name type="scientific">Amycolatopsis dongchuanensis</name>
    <dbReference type="NCBI Taxonomy" id="1070866"/>
    <lineage>
        <taxon>Bacteria</taxon>
        <taxon>Bacillati</taxon>
        <taxon>Actinomycetota</taxon>
        <taxon>Actinomycetes</taxon>
        <taxon>Pseudonocardiales</taxon>
        <taxon>Pseudonocardiaceae</taxon>
        <taxon>Amycolatopsis</taxon>
    </lineage>
</organism>
<dbReference type="SUPFAM" id="SSF55781">
    <property type="entry name" value="GAF domain-like"/>
    <property type="match status" value="1"/>
</dbReference>
<keyword evidence="1" id="KW-0378">Hydrolase</keyword>
<dbReference type="SMART" id="SM00331">
    <property type="entry name" value="PP2C_SIG"/>
    <property type="match status" value="1"/>
</dbReference>
<dbReference type="SMART" id="SM00065">
    <property type="entry name" value="GAF"/>
    <property type="match status" value="1"/>
</dbReference>
<gene>
    <name evidence="3" type="ORF">GCM10023214_42790</name>
</gene>
<keyword evidence="4" id="KW-1185">Reference proteome</keyword>
<evidence type="ECO:0000313" key="3">
    <source>
        <dbReference type="EMBL" id="GAA5167889.1"/>
    </source>
</evidence>
<dbReference type="InterPro" id="IPR052016">
    <property type="entry name" value="Bact_Sigma-Reg"/>
</dbReference>
<dbReference type="EMBL" id="BAABIB010000079">
    <property type="protein sequence ID" value="GAA5167889.1"/>
    <property type="molecule type" value="Genomic_DNA"/>
</dbReference>
<dbReference type="Gene3D" id="3.30.450.40">
    <property type="match status" value="1"/>
</dbReference>
<protein>
    <submittedName>
        <fullName evidence="3">SpoIIE family protein phosphatase</fullName>
    </submittedName>
</protein>
<sequence>MADHLASLGLSAALRLAAALRRLDPAALRRLDPAAARPAAAVAATLRDGFGDGVTGVRVFVGDRCEGFAGSAEGPVADEFSGALRDGQRFRVELLAPRPAPGSARAEFPLLAEAVRGVLDGDDNATLGDAAAARVAELETTVRRLRNEAAVVDSLHTVGRRLTAQLEVDALVQDATDAATTATGAAFGAFFYNLIDEYGESYTLYTLSGAPREAFANFPMPRNTKVFGPTFDGVGTVRSDDITRDPRYGHNEPYHGMPEGHLPVRSYLAVPVIAPSTGEVLGGLFFGHDQPGRFDERGEYLAEGIAGYTAIALENARFFARERTMASELARSMLPVLPEPAGLRIVSRYQPAATGSKVGGDWFDVIELGGHRTAFVIGDVVGRGVTAAAIMGQVRTAIRSCALLDLTPSEVLRTVSQLVGTTPGASFVTCFYAVLDPGAGTLTFANAGHLPAVLLHPDGAVEQLGEALAMPLGVGADFPQLKCAFPRDTRLVLYTDGLIESHTRDLTEGIEVLLGKLGNLAVSADVEAACDEVIESLTGGRHDDDVALLYVHYE</sequence>
<feature type="domain" description="PPM-type phosphatase" evidence="2">
    <location>
        <begin position="345"/>
        <end position="553"/>
    </location>
</feature>
<evidence type="ECO:0000259" key="2">
    <source>
        <dbReference type="PROSITE" id="PS51746"/>
    </source>
</evidence>
<dbReference type="InterPro" id="IPR003018">
    <property type="entry name" value="GAF"/>
</dbReference>
<comment type="caution">
    <text evidence="3">The sequence shown here is derived from an EMBL/GenBank/DDBJ whole genome shotgun (WGS) entry which is preliminary data.</text>
</comment>
<dbReference type="PANTHER" id="PTHR43156">
    <property type="entry name" value="STAGE II SPORULATION PROTEIN E-RELATED"/>
    <property type="match status" value="1"/>
</dbReference>
<dbReference type="PANTHER" id="PTHR43156:SF2">
    <property type="entry name" value="STAGE II SPORULATION PROTEIN E"/>
    <property type="match status" value="1"/>
</dbReference>
<dbReference type="Proteomes" id="UP001500192">
    <property type="component" value="Unassembled WGS sequence"/>
</dbReference>
<dbReference type="Pfam" id="PF07228">
    <property type="entry name" value="SpoIIE"/>
    <property type="match status" value="1"/>
</dbReference>
<dbReference type="RefSeq" id="WP_346054712.1">
    <property type="nucleotide sequence ID" value="NZ_BAABIB010000079.1"/>
</dbReference>
<dbReference type="InterPro" id="IPR036457">
    <property type="entry name" value="PPM-type-like_dom_sf"/>
</dbReference>
<dbReference type="SUPFAM" id="SSF81606">
    <property type="entry name" value="PP2C-like"/>
    <property type="match status" value="1"/>
</dbReference>
<evidence type="ECO:0000313" key="4">
    <source>
        <dbReference type="Proteomes" id="UP001500192"/>
    </source>
</evidence>
<accession>A0ABP9QV68</accession>